<keyword evidence="1" id="KW-0805">Transcription regulation</keyword>
<dbReference type="OrthoDB" id="5582699at2"/>
<keyword evidence="6" id="KW-1185">Reference proteome</keyword>
<evidence type="ECO:0000259" key="4">
    <source>
        <dbReference type="PROSITE" id="PS01124"/>
    </source>
</evidence>
<dbReference type="Proteomes" id="UP000235116">
    <property type="component" value="Chromosome"/>
</dbReference>
<evidence type="ECO:0000256" key="2">
    <source>
        <dbReference type="ARBA" id="ARBA00023125"/>
    </source>
</evidence>
<dbReference type="AlphaFoldDB" id="A0A2K9LL24"/>
<sequence length="352" mass="39829">MTKSVPVTRPVGSYTACIPSNYSRLIARVLELQEADLPALLDMTQLNVDQFMQEETLLTAPQQIQILSNALCLSNDDAFGLRLGARLTPPTHGAMGFLVNSSPNLLTAINAIQTYLPTRMNIARVDFTPNGDWLEGHCYFDVDLSPDIYRCLSEAFAKILFDCAEFIVGKPVHDATSFFNYAEPSYSQFYADYLPGQFEFSAPSLMVRIPMALCEIPNASSCSENYLFAMRQCETMQAQLLSNRTTLKYQVQKMMLDHPPGVLTETEAAAALFICKRTLSRRLKKENTGFRQIREEILSQQAADCLRDSTMSIDTIAALLNYHDSANFRRAFKRWFQLSPDQYRQSIRQSNR</sequence>
<dbReference type="EMBL" id="CP022684">
    <property type="protein sequence ID" value="AUM12881.1"/>
    <property type="molecule type" value="Genomic_DNA"/>
</dbReference>
<evidence type="ECO:0000256" key="3">
    <source>
        <dbReference type="ARBA" id="ARBA00023163"/>
    </source>
</evidence>
<dbReference type="Pfam" id="PF12625">
    <property type="entry name" value="Arabinose_bd"/>
    <property type="match status" value="1"/>
</dbReference>
<dbReference type="Gene3D" id="1.10.10.60">
    <property type="entry name" value="Homeodomain-like"/>
    <property type="match status" value="1"/>
</dbReference>
<dbReference type="GO" id="GO:0000976">
    <property type="term" value="F:transcription cis-regulatory region binding"/>
    <property type="evidence" value="ECO:0007669"/>
    <property type="project" value="TreeGrafter"/>
</dbReference>
<proteinExistence type="predicted"/>
<accession>A0A2K9LL24</accession>
<gene>
    <name evidence="5" type="ORF">Kalk_10815</name>
</gene>
<dbReference type="PROSITE" id="PS01124">
    <property type="entry name" value="HTH_ARAC_FAMILY_2"/>
    <property type="match status" value="1"/>
</dbReference>
<evidence type="ECO:0000313" key="5">
    <source>
        <dbReference type="EMBL" id="AUM12881.1"/>
    </source>
</evidence>
<keyword evidence="2" id="KW-0238">DNA-binding</keyword>
<dbReference type="SUPFAM" id="SSF46689">
    <property type="entry name" value="Homeodomain-like"/>
    <property type="match status" value="1"/>
</dbReference>
<dbReference type="InterPro" id="IPR009057">
    <property type="entry name" value="Homeodomain-like_sf"/>
</dbReference>
<dbReference type="Pfam" id="PF12833">
    <property type="entry name" value="HTH_18"/>
    <property type="match status" value="1"/>
</dbReference>
<protein>
    <submittedName>
        <fullName evidence="5">AraC family transcriptional regulator</fullName>
    </submittedName>
</protein>
<reference evidence="6" key="1">
    <citation type="submission" date="2017-08" db="EMBL/GenBank/DDBJ databases">
        <title>Direct submision.</title>
        <authorList>
            <person name="Kim S.-J."/>
            <person name="Rhee S.-K."/>
        </authorList>
    </citation>
    <scope>NUCLEOTIDE SEQUENCE [LARGE SCALE GENOMIC DNA]</scope>
    <source>
        <strain evidence="6">GI5</strain>
    </source>
</reference>
<dbReference type="RefSeq" id="WP_101894263.1">
    <property type="nucleotide sequence ID" value="NZ_CP022684.1"/>
</dbReference>
<dbReference type="InterPro" id="IPR018060">
    <property type="entry name" value="HTH_AraC"/>
</dbReference>
<evidence type="ECO:0000256" key="1">
    <source>
        <dbReference type="ARBA" id="ARBA00023015"/>
    </source>
</evidence>
<dbReference type="GO" id="GO:0005829">
    <property type="term" value="C:cytosol"/>
    <property type="evidence" value="ECO:0007669"/>
    <property type="project" value="TreeGrafter"/>
</dbReference>
<dbReference type="GO" id="GO:0003700">
    <property type="term" value="F:DNA-binding transcription factor activity"/>
    <property type="evidence" value="ECO:0007669"/>
    <property type="project" value="InterPro"/>
</dbReference>
<name>A0A2K9LL24_9GAMM</name>
<organism evidence="5 6">
    <name type="scientific">Ketobacter alkanivorans</name>
    <dbReference type="NCBI Taxonomy" id="1917421"/>
    <lineage>
        <taxon>Bacteria</taxon>
        <taxon>Pseudomonadati</taxon>
        <taxon>Pseudomonadota</taxon>
        <taxon>Gammaproteobacteria</taxon>
        <taxon>Pseudomonadales</taxon>
        <taxon>Ketobacteraceae</taxon>
        <taxon>Ketobacter</taxon>
    </lineage>
</organism>
<dbReference type="PANTHER" id="PTHR47894:SF1">
    <property type="entry name" value="HTH-TYPE TRANSCRIPTIONAL REGULATOR VQSM"/>
    <property type="match status" value="1"/>
</dbReference>
<evidence type="ECO:0000313" key="6">
    <source>
        <dbReference type="Proteomes" id="UP000235116"/>
    </source>
</evidence>
<dbReference type="KEGG" id="kak:Kalk_10815"/>
<keyword evidence="3" id="KW-0804">Transcription</keyword>
<dbReference type="PANTHER" id="PTHR47894">
    <property type="entry name" value="HTH-TYPE TRANSCRIPTIONAL REGULATOR GADX"/>
    <property type="match status" value="1"/>
</dbReference>
<feature type="domain" description="HTH araC/xylS-type" evidence="4">
    <location>
        <begin position="249"/>
        <end position="346"/>
    </location>
</feature>
<dbReference type="SMART" id="SM00342">
    <property type="entry name" value="HTH_ARAC"/>
    <property type="match status" value="1"/>
</dbReference>
<dbReference type="InterPro" id="IPR032687">
    <property type="entry name" value="AraC-type_N"/>
</dbReference>